<protein>
    <recommendedName>
        <fullName evidence="3">TIGR00375 family protein</fullName>
    </recommendedName>
</protein>
<dbReference type="CDD" id="cd19067">
    <property type="entry name" value="PfuEndoQ-like"/>
    <property type="match status" value="1"/>
</dbReference>
<dbReference type="PANTHER" id="PTHR40084">
    <property type="entry name" value="PHOSPHOHYDROLASE, PHP FAMILY"/>
    <property type="match status" value="1"/>
</dbReference>
<dbReference type="AlphaFoldDB" id="A0A1B3XQW0"/>
<keyword evidence="2" id="KW-1185">Reference proteome</keyword>
<accession>A0A1B3XQW0</accession>
<name>A0A1B3XQW0_9BACI</name>
<dbReference type="InterPro" id="IPR016195">
    <property type="entry name" value="Pol/histidinol_Pase-like"/>
</dbReference>
<dbReference type="KEGG" id="bmur:ABE28_014660"/>
<dbReference type="Gene3D" id="3.20.20.140">
    <property type="entry name" value="Metal-dependent hydrolases"/>
    <property type="match status" value="1"/>
</dbReference>
<dbReference type="OrthoDB" id="9810135at2"/>
<evidence type="ECO:0008006" key="3">
    <source>
        <dbReference type="Google" id="ProtNLM"/>
    </source>
</evidence>
<proteinExistence type="predicted"/>
<dbReference type="EMBL" id="CP017080">
    <property type="protein sequence ID" value="AOH55598.1"/>
    <property type="molecule type" value="Genomic_DNA"/>
</dbReference>
<dbReference type="InterPro" id="IPR010994">
    <property type="entry name" value="RuvA_2-like"/>
</dbReference>
<reference evidence="1 2" key="1">
    <citation type="submission" date="2016-08" db="EMBL/GenBank/DDBJ databases">
        <title>Complete genome sequence of Bacillus muralis G25-68, a strain with toxicity to nematodes.</title>
        <authorList>
            <person name="Zheng Z."/>
        </authorList>
    </citation>
    <scope>NUCLEOTIDE SEQUENCE [LARGE SCALE GENOMIC DNA]</scope>
    <source>
        <strain evidence="1 2">G25-68</strain>
    </source>
</reference>
<dbReference type="RefSeq" id="WP_064463178.1">
    <property type="nucleotide sequence ID" value="NZ_CP017080.1"/>
</dbReference>
<evidence type="ECO:0000313" key="1">
    <source>
        <dbReference type="EMBL" id="AOH55598.1"/>
    </source>
</evidence>
<dbReference type="SUPFAM" id="SSF47781">
    <property type="entry name" value="RuvA domain 2-like"/>
    <property type="match status" value="1"/>
</dbReference>
<organism evidence="1 2">
    <name type="scientific">Peribacillus muralis</name>
    <dbReference type="NCBI Taxonomy" id="264697"/>
    <lineage>
        <taxon>Bacteria</taxon>
        <taxon>Bacillati</taxon>
        <taxon>Bacillota</taxon>
        <taxon>Bacilli</taxon>
        <taxon>Bacillales</taxon>
        <taxon>Bacillaceae</taxon>
        <taxon>Peribacillus</taxon>
    </lineage>
</organism>
<dbReference type="Gene3D" id="1.10.150.20">
    <property type="entry name" value="5' to 3' exonuclease, C-terminal subdomain"/>
    <property type="match status" value="1"/>
</dbReference>
<dbReference type="PANTHER" id="PTHR40084:SF1">
    <property type="entry name" value="PHOSPHOTRANSFERASE"/>
    <property type="match status" value="1"/>
</dbReference>
<evidence type="ECO:0000313" key="2">
    <source>
        <dbReference type="Proteomes" id="UP000077926"/>
    </source>
</evidence>
<dbReference type="Proteomes" id="UP000077926">
    <property type="component" value="Chromosome"/>
</dbReference>
<gene>
    <name evidence="1" type="ORF">ABE28_014660</name>
</gene>
<dbReference type="SUPFAM" id="SSF89550">
    <property type="entry name" value="PHP domain-like"/>
    <property type="match status" value="1"/>
</dbReference>
<sequence>MKECYADLHIHIGRTRSGKAVKITGAKTLTFNSILQVASERKGLDLIGIIDCHSPEIIQEIEAAIVDGKIIEKSEGGLLYRETTIIPGSEIEIYDQNCKGPIHVLAYFPTLKAMKEFSAWMSGHVKNITLSSQRIYCEGKTLQKIVKSLGGLFIPAHVFTPFKSLYGKGVRSSLKEVFDAELIDAIELGLSSDTEMVKDIAELESYVFVTNSDAHSLGKIAREYQKIQLEEPSFAELEKALQEKGNRKVVANYGLNPLLGKYHQTVCSACFREVLNISGPCTECGNESIIKGVSSRIQELSKVKRDDGFKRKRPPYIHQVPLDFIPGLGPKSMEKLLEAFGTEMNILHKVTLEQLKAIVPDKLAGYIDAARKGTLILEAGGGGKYGKVKKES</sequence>
<dbReference type="STRING" id="264697.ABE28_014660"/>